<dbReference type="AlphaFoldDB" id="A0A383EBP9"/>
<dbReference type="Pfam" id="PF00288">
    <property type="entry name" value="GHMP_kinases_N"/>
    <property type="match status" value="1"/>
</dbReference>
<reference evidence="2" key="1">
    <citation type="submission" date="2018-05" db="EMBL/GenBank/DDBJ databases">
        <authorList>
            <person name="Lanie J.A."/>
            <person name="Ng W.-L."/>
            <person name="Kazmierczak K.M."/>
            <person name="Andrzejewski T.M."/>
            <person name="Davidsen T.M."/>
            <person name="Wayne K.J."/>
            <person name="Tettelin H."/>
            <person name="Glass J.I."/>
            <person name="Rusch D."/>
            <person name="Podicherti R."/>
            <person name="Tsui H.-C.T."/>
            <person name="Winkler M.E."/>
        </authorList>
    </citation>
    <scope>NUCLEOTIDE SEQUENCE</scope>
</reference>
<dbReference type="PANTHER" id="PTHR38710:SF1">
    <property type="entry name" value="WITH PUTATIVE URIDYL PYROPHOSPHORYLASE-RELATED"/>
    <property type="match status" value="1"/>
</dbReference>
<feature type="non-terminal residue" evidence="2">
    <location>
        <position position="1"/>
    </location>
</feature>
<name>A0A383EBP9_9ZZZZ</name>
<evidence type="ECO:0000259" key="1">
    <source>
        <dbReference type="Pfam" id="PF00288"/>
    </source>
</evidence>
<proteinExistence type="predicted"/>
<protein>
    <recommendedName>
        <fullName evidence="1">GHMP kinase N-terminal domain-containing protein</fullName>
    </recommendedName>
</protein>
<dbReference type="Gene3D" id="3.30.230.120">
    <property type="match status" value="1"/>
</dbReference>
<dbReference type="PANTHER" id="PTHR38710">
    <property type="entry name" value="WITH PUTATIVE URIDYL PYROPHOSPHORYLASE-RELATED"/>
    <property type="match status" value="1"/>
</dbReference>
<feature type="non-terminal residue" evidence="2">
    <location>
        <position position="232"/>
    </location>
</feature>
<dbReference type="InterPro" id="IPR006204">
    <property type="entry name" value="GHMP_kinase_N_dom"/>
</dbReference>
<accession>A0A383EBP9</accession>
<organism evidence="2">
    <name type="scientific">marine metagenome</name>
    <dbReference type="NCBI Taxonomy" id="408172"/>
    <lineage>
        <taxon>unclassified sequences</taxon>
        <taxon>metagenomes</taxon>
        <taxon>ecological metagenomes</taxon>
    </lineage>
</organism>
<sequence>PDLSEDGISRLVLGALIHFQEDCVASGLAIEASGFKLELDTDIPRQVGLAGSSAAITAVIRSLLTHHGLGTALPPHAVADMVLKVETDRLDIHGGLQDRLPQAYNRMLHMDFREELMVGRGWGAYSHMDESLLPKLWLAHGAKGEESGKVHADLPGRWAEQDPVMVRVIHELAWCAHRGKEALVAGDMASLSTEINRNFDLRTELFGEDALGENLEMVRLARSLGSCAKQPG</sequence>
<dbReference type="InterPro" id="IPR020568">
    <property type="entry name" value="Ribosomal_Su5_D2-typ_SF"/>
</dbReference>
<evidence type="ECO:0000313" key="2">
    <source>
        <dbReference type="EMBL" id="SVE54044.1"/>
    </source>
</evidence>
<dbReference type="GO" id="GO:0005524">
    <property type="term" value="F:ATP binding"/>
    <property type="evidence" value="ECO:0007669"/>
    <property type="project" value="InterPro"/>
</dbReference>
<feature type="domain" description="GHMP kinase N-terminal" evidence="1">
    <location>
        <begin position="11"/>
        <end position="104"/>
    </location>
</feature>
<gene>
    <name evidence="2" type="ORF">METZ01_LOCUS506898</name>
</gene>
<dbReference type="EMBL" id="UINC01224428">
    <property type="protein sequence ID" value="SVE54044.1"/>
    <property type="molecule type" value="Genomic_DNA"/>
</dbReference>
<dbReference type="SUPFAM" id="SSF54211">
    <property type="entry name" value="Ribosomal protein S5 domain 2-like"/>
    <property type="match status" value="1"/>
</dbReference>
<dbReference type="InterPro" id="IPR053034">
    <property type="entry name" value="Glucuronokinase-like"/>
</dbReference>